<evidence type="ECO:0000256" key="4">
    <source>
        <dbReference type="ARBA" id="ARBA00023163"/>
    </source>
</evidence>
<dbReference type="InterPro" id="IPR039420">
    <property type="entry name" value="WalR-like"/>
</dbReference>
<keyword evidence="1 5" id="KW-0597">Phosphoprotein</keyword>
<evidence type="ECO:0000259" key="6">
    <source>
        <dbReference type="PROSITE" id="PS50043"/>
    </source>
</evidence>
<dbReference type="SUPFAM" id="SSF52172">
    <property type="entry name" value="CheY-like"/>
    <property type="match status" value="1"/>
</dbReference>
<dbReference type="Proteomes" id="UP001603978">
    <property type="component" value="Unassembled WGS sequence"/>
</dbReference>
<dbReference type="InterPro" id="IPR000792">
    <property type="entry name" value="Tscrpt_reg_LuxR_C"/>
</dbReference>
<reference evidence="8 9" key="1">
    <citation type="submission" date="2024-10" db="EMBL/GenBank/DDBJ databases">
        <authorList>
            <person name="Topkara A.R."/>
            <person name="Saygin H."/>
        </authorList>
    </citation>
    <scope>NUCLEOTIDE SEQUENCE [LARGE SCALE GENOMIC DNA]</scope>
    <source>
        <strain evidence="8 9">M3C6</strain>
    </source>
</reference>
<dbReference type="PROSITE" id="PS50043">
    <property type="entry name" value="HTH_LUXR_2"/>
    <property type="match status" value="1"/>
</dbReference>
<organism evidence="8 9">
    <name type="scientific">Nonomuraea marmarensis</name>
    <dbReference type="NCBI Taxonomy" id="3351344"/>
    <lineage>
        <taxon>Bacteria</taxon>
        <taxon>Bacillati</taxon>
        <taxon>Actinomycetota</taxon>
        <taxon>Actinomycetes</taxon>
        <taxon>Streptosporangiales</taxon>
        <taxon>Streptosporangiaceae</taxon>
        <taxon>Nonomuraea</taxon>
    </lineage>
</organism>
<feature type="modified residue" description="4-aspartylphosphate" evidence="5">
    <location>
        <position position="55"/>
    </location>
</feature>
<evidence type="ECO:0000256" key="2">
    <source>
        <dbReference type="ARBA" id="ARBA00023015"/>
    </source>
</evidence>
<proteinExistence type="predicted"/>
<accession>A0ABW7AR71</accession>
<dbReference type="SMART" id="SM00421">
    <property type="entry name" value="HTH_LUXR"/>
    <property type="match status" value="1"/>
</dbReference>
<evidence type="ECO:0000313" key="9">
    <source>
        <dbReference type="Proteomes" id="UP001603978"/>
    </source>
</evidence>
<evidence type="ECO:0000256" key="3">
    <source>
        <dbReference type="ARBA" id="ARBA00023125"/>
    </source>
</evidence>
<dbReference type="Pfam" id="PF00196">
    <property type="entry name" value="GerE"/>
    <property type="match status" value="1"/>
</dbReference>
<feature type="domain" description="HTH luxR-type" evidence="6">
    <location>
        <begin position="140"/>
        <end position="205"/>
    </location>
</feature>
<dbReference type="CDD" id="cd06170">
    <property type="entry name" value="LuxR_C_like"/>
    <property type="match status" value="1"/>
</dbReference>
<keyword evidence="9" id="KW-1185">Reference proteome</keyword>
<dbReference type="RefSeq" id="WP_393174361.1">
    <property type="nucleotide sequence ID" value="NZ_JBICRM010000037.1"/>
</dbReference>
<keyword evidence="3" id="KW-0238">DNA-binding</keyword>
<dbReference type="PANTHER" id="PTHR43214">
    <property type="entry name" value="TWO-COMPONENT RESPONSE REGULATOR"/>
    <property type="match status" value="1"/>
</dbReference>
<sequence length="211" mass="21766">MTTRVLLADDHPVYLEGLRMLLDTVEGIEVVGAASDGACLLELAERVAADVAVIDLDMPYTDGASAAAALRGRMPVLILTMHGDQAHVAQALRAGARGYILKSAGPTAIARAIIAVAEGDTVLAGAVGERVRDSATRSPSGGPLAELTARETEVLDLVARGLSNAQIGQRLFLSVKTIGNHVSAILAKLDLASRAEAVARARDAGLGEPES</sequence>
<keyword evidence="2" id="KW-0805">Transcription regulation</keyword>
<protein>
    <submittedName>
        <fullName evidence="8">Response regulator transcription factor</fullName>
    </submittedName>
</protein>
<dbReference type="PROSITE" id="PS00622">
    <property type="entry name" value="HTH_LUXR_1"/>
    <property type="match status" value="1"/>
</dbReference>
<evidence type="ECO:0000313" key="8">
    <source>
        <dbReference type="EMBL" id="MFG1709513.1"/>
    </source>
</evidence>
<comment type="caution">
    <text evidence="8">The sequence shown here is derived from an EMBL/GenBank/DDBJ whole genome shotgun (WGS) entry which is preliminary data.</text>
</comment>
<dbReference type="SUPFAM" id="SSF46894">
    <property type="entry name" value="C-terminal effector domain of the bipartite response regulators"/>
    <property type="match status" value="1"/>
</dbReference>
<dbReference type="InterPro" id="IPR058245">
    <property type="entry name" value="NreC/VraR/RcsB-like_REC"/>
</dbReference>
<feature type="domain" description="Response regulatory" evidence="7">
    <location>
        <begin position="4"/>
        <end position="117"/>
    </location>
</feature>
<keyword evidence="4" id="KW-0804">Transcription</keyword>
<dbReference type="CDD" id="cd17535">
    <property type="entry name" value="REC_NarL-like"/>
    <property type="match status" value="1"/>
</dbReference>
<evidence type="ECO:0000256" key="1">
    <source>
        <dbReference type="ARBA" id="ARBA00022553"/>
    </source>
</evidence>
<dbReference type="PANTHER" id="PTHR43214:SF24">
    <property type="entry name" value="TRANSCRIPTIONAL REGULATORY PROTEIN NARL-RELATED"/>
    <property type="match status" value="1"/>
</dbReference>
<dbReference type="InterPro" id="IPR016032">
    <property type="entry name" value="Sig_transdc_resp-reg_C-effctor"/>
</dbReference>
<dbReference type="Gene3D" id="3.40.50.2300">
    <property type="match status" value="1"/>
</dbReference>
<dbReference type="Pfam" id="PF00072">
    <property type="entry name" value="Response_reg"/>
    <property type="match status" value="1"/>
</dbReference>
<evidence type="ECO:0000256" key="5">
    <source>
        <dbReference type="PROSITE-ProRule" id="PRU00169"/>
    </source>
</evidence>
<evidence type="ECO:0000259" key="7">
    <source>
        <dbReference type="PROSITE" id="PS50110"/>
    </source>
</evidence>
<gene>
    <name evidence="8" type="ORF">ACFLIM_40645</name>
</gene>
<dbReference type="PRINTS" id="PR00038">
    <property type="entry name" value="HTHLUXR"/>
</dbReference>
<name>A0ABW7AR71_9ACTN</name>
<dbReference type="SMART" id="SM00448">
    <property type="entry name" value="REC"/>
    <property type="match status" value="1"/>
</dbReference>
<dbReference type="PROSITE" id="PS50110">
    <property type="entry name" value="RESPONSE_REGULATORY"/>
    <property type="match status" value="1"/>
</dbReference>
<dbReference type="EMBL" id="JBICRM010000037">
    <property type="protein sequence ID" value="MFG1709513.1"/>
    <property type="molecule type" value="Genomic_DNA"/>
</dbReference>
<dbReference type="InterPro" id="IPR011006">
    <property type="entry name" value="CheY-like_superfamily"/>
</dbReference>
<dbReference type="InterPro" id="IPR001789">
    <property type="entry name" value="Sig_transdc_resp-reg_receiver"/>
</dbReference>